<keyword evidence="6 9" id="KW-0472">Membrane</keyword>
<dbReference type="Proteomes" id="UP000185062">
    <property type="component" value="Unassembled WGS sequence"/>
</dbReference>
<evidence type="ECO:0000256" key="5">
    <source>
        <dbReference type="ARBA" id="ARBA00022729"/>
    </source>
</evidence>
<evidence type="ECO:0000256" key="9">
    <source>
        <dbReference type="HAMAP-Rule" id="MF_00415"/>
    </source>
</evidence>
<evidence type="ECO:0000313" key="11">
    <source>
        <dbReference type="Proteomes" id="UP000185062"/>
    </source>
</evidence>
<name>A0A1N6ILI3_9PROT</name>
<dbReference type="GO" id="GO:0071973">
    <property type="term" value="P:bacterial-type flagellum-dependent cell motility"/>
    <property type="evidence" value="ECO:0007669"/>
    <property type="project" value="InterPro"/>
</dbReference>
<dbReference type="GO" id="GO:0003774">
    <property type="term" value="F:cytoskeletal motor activity"/>
    <property type="evidence" value="ECO:0007669"/>
    <property type="project" value="InterPro"/>
</dbReference>
<dbReference type="HAMAP" id="MF_00415">
    <property type="entry name" value="FlgH"/>
    <property type="match status" value="1"/>
</dbReference>
<evidence type="ECO:0000256" key="1">
    <source>
        <dbReference type="ARBA" id="ARBA00002591"/>
    </source>
</evidence>
<dbReference type="RefSeq" id="WP_036572290.1">
    <property type="nucleotide sequence ID" value="NZ_FSRO01000001.1"/>
</dbReference>
<comment type="subunit">
    <text evidence="4 9">The basal body constitutes a major portion of the flagellar organelle and consists of four rings (L,P,S, and M) mounted on a central rod.</text>
</comment>
<evidence type="ECO:0000256" key="2">
    <source>
        <dbReference type="ARBA" id="ARBA00004370"/>
    </source>
</evidence>
<evidence type="ECO:0000313" key="10">
    <source>
        <dbReference type="EMBL" id="SIO32839.1"/>
    </source>
</evidence>
<reference evidence="10 11" key="1">
    <citation type="submission" date="2016-12" db="EMBL/GenBank/DDBJ databases">
        <authorList>
            <person name="Song W.-J."/>
            <person name="Kurnit D.M."/>
        </authorList>
    </citation>
    <scope>NUCLEOTIDE SEQUENCE [LARGE SCALE GENOMIC DNA]</scope>
    <source>
        <strain evidence="10 11">ATCC 49181</strain>
    </source>
</reference>
<dbReference type="PANTHER" id="PTHR34933:SF3">
    <property type="entry name" value="FLAGELLAR L-RING PROTEIN"/>
    <property type="match status" value="1"/>
</dbReference>
<organism evidence="10 11">
    <name type="scientific">Nitrosomonas cryotolerans ATCC 49181</name>
    <dbReference type="NCBI Taxonomy" id="1131553"/>
    <lineage>
        <taxon>Bacteria</taxon>
        <taxon>Pseudomonadati</taxon>
        <taxon>Pseudomonadota</taxon>
        <taxon>Betaproteobacteria</taxon>
        <taxon>Nitrosomonadales</taxon>
        <taxon>Nitrosomonadaceae</taxon>
        <taxon>Nitrosomonas</taxon>
    </lineage>
</organism>
<evidence type="ECO:0000256" key="3">
    <source>
        <dbReference type="ARBA" id="ARBA00006929"/>
    </source>
</evidence>
<gene>
    <name evidence="9" type="primary">flgH</name>
    <name evidence="10" type="ORF">SAMN02743940_1900</name>
</gene>
<dbReference type="GO" id="GO:0009279">
    <property type="term" value="C:cell outer membrane"/>
    <property type="evidence" value="ECO:0007669"/>
    <property type="project" value="UniProtKB-SubCell"/>
</dbReference>
<comment type="similarity">
    <text evidence="3 9">Belongs to the FlgH family.</text>
</comment>
<protein>
    <recommendedName>
        <fullName evidence="9">Flagellar L-ring protein</fullName>
    </recommendedName>
    <alternativeName>
        <fullName evidence="9">Basal body L-ring protein</fullName>
    </alternativeName>
</protein>
<proteinExistence type="inferred from homology"/>
<keyword evidence="10" id="KW-0282">Flagellum</keyword>
<dbReference type="eggNOG" id="COG2063">
    <property type="taxonomic scope" value="Bacteria"/>
</dbReference>
<keyword evidence="8 9" id="KW-0998">Cell outer membrane</keyword>
<dbReference type="PANTHER" id="PTHR34933">
    <property type="entry name" value="FLAGELLAR L-RING PROTEIN"/>
    <property type="match status" value="1"/>
</dbReference>
<evidence type="ECO:0000256" key="6">
    <source>
        <dbReference type="ARBA" id="ARBA00023136"/>
    </source>
</evidence>
<keyword evidence="7 9" id="KW-0975">Bacterial flagellum</keyword>
<comment type="function">
    <text evidence="1 9">Assembles around the rod to form the L-ring and probably protects the motor/basal body from shearing forces during rotation.</text>
</comment>
<dbReference type="EMBL" id="FSRO01000001">
    <property type="protein sequence ID" value="SIO32839.1"/>
    <property type="molecule type" value="Genomic_DNA"/>
</dbReference>
<dbReference type="Pfam" id="PF02107">
    <property type="entry name" value="FlgH"/>
    <property type="match status" value="1"/>
</dbReference>
<evidence type="ECO:0000256" key="8">
    <source>
        <dbReference type="ARBA" id="ARBA00023237"/>
    </source>
</evidence>
<keyword evidence="11" id="KW-1185">Reference proteome</keyword>
<keyword evidence="10" id="KW-0969">Cilium</keyword>
<keyword evidence="5" id="KW-0732">Signal</keyword>
<evidence type="ECO:0000256" key="4">
    <source>
        <dbReference type="ARBA" id="ARBA00011439"/>
    </source>
</evidence>
<accession>A0A1N6ILI3</accession>
<evidence type="ECO:0000256" key="7">
    <source>
        <dbReference type="ARBA" id="ARBA00023143"/>
    </source>
</evidence>
<dbReference type="STRING" id="44575.SAMN05216419_1001166"/>
<sequence>MAVSTGLQRLYSSLFLFVFTGVVTGCAITPSTAIHQPITSRPDASAKVIDSNGGIFRTAYNAQIGSRYIPLFEDRRARSVGDTIIVALNEKTNARKSSGSNIDRSGGIDFSIPTVVGLPIGFLRGTSLEANANNTFDGKGASSSNNDFTGTITVTVIEVLQNGNLLVSGEKQIGINHGQEFIRLSGIINPINVIGNTVSSVQVADARIEYRANGYLDEAQTMGWLSRFFLTISPF</sequence>
<dbReference type="AlphaFoldDB" id="A0A1N6ILI3"/>
<dbReference type="PRINTS" id="PR01008">
    <property type="entry name" value="FLGLRINGFLGH"/>
</dbReference>
<dbReference type="InterPro" id="IPR000527">
    <property type="entry name" value="Flag_Lring"/>
</dbReference>
<keyword evidence="10" id="KW-0966">Cell projection</keyword>
<dbReference type="GO" id="GO:0009427">
    <property type="term" value="C:bacterial-type flagellum basal body, distal rod, L ring"/>
    <property type="evidence" value="ECO:0007669"/>
    <property type="project" value="InterPro"/>
</dbReference>
<comment type="subcellular location">
    <subcellularLocation>
        <location evidence="9">Cell outer membrane</location>
    </subcellularLocation>
    <subcellularLocation>
        <location evidence="9">Bacterial flagellum basal body</location>
    </subcellularLocation>
    <subcellularLocation>
        <location evidence="2">Membrane</location>
    </subcellularLocation>
</comment>